<keyword evidence="1" id="KW-0121">Carboxypeptidase</keyword>
<feature type="region of interest" description="Disordered" evidence="9">
    <location>
        <begin position="277"/>
        <end position="297"/>
    </location>
</feature>
<dbReference type="InterPro" id="IPR001460">
    <property type="entry name" value="PCN-bd_Tpept"/>
</dbReference>
<evidence type="ECO:0000256" key="7">
    <source>
        <dbReference type="ARBA" id="ARBA00034000"/>
    </source>
</evidence>
<feature type="compositionally biased region" description="Basic and acidic residues" evidence="9">
    <location>
        <begin position="1"/>
        <end position="17"/>
    </location>
</feature>
<dbReference type="Gene3D" id="3.40.710.10">
    <property type="entry name" value="DD-peptidase/beta-lactamase superfamily"/>
    <property type="match status" value="1"/>
</dbReference>
<keyword evidence="6" id="KW-0511">Multifunctional enzyme</keyword>
<accession>A0ABU7STD8</accession>
<dbReference type="InterPro" id="IPR023346">
    <property type="entry name" value="Lysozyme-like_dom_sf"/>
</dbReference>
<keyword evidence="14" id="KW-1185">Reference proteome</keyword>
<comment type="caution">
    <text evidence="13">The sequence shown here is derived from an EMBL/GenBank/DDBJ whole genome shotgun (WGS) entry which is preliminary data.</text>
</comment>
<evidence type="ECO:0000313" key="14">
    <source>
        <dbReference type="Proteomes" id="UP001335665"/>
    </source>
</evidence>
<dbReference type="PANTHER" id="PTHR32282">
    <property type="entry name" value="BINDING PROTEIN TRANSPEPTIDASE, PUTATIVE-RELATED"/>
    <property type="match status" value="1"/>
</dbReference>
<name>A0ABU7STD8_9LACO</name>
<keyword evidence="5" id="KW-0378">Hydrolase</keyword>
<evidence type="ECO:0000256" key="2">
    <source>
        <dbReference type="ARBA" id="ARBA00022670"/>
    </source>
</evidence>
<evidence type="ECO:0000256" key="3">
    <source>
        <dbReference type="ARBA" id="ARBA00022676"/>
    </source>
</evidence>
<reference evidence="13 14" key="1">
    <citation type="submission" date="2023-02" db="EMBL/GenBank/DDBJ databases">
        <title>The predominant lactic acid bacteria and yeasts involved in the spontaneous fermentation of millet during the production of the traditional porridge Hausa koko in Ghana.</title>
        <authorList>
            <person name="Atter A."/>
            <person name="Diaz M."/>
        </authorList>
    </citation>
    <scope>NUCLEOTIDE SEQUENCE [LARGE SCALE GENOMIC DNA]</scope>
    <source>
        <strain evidence="13 14">FI11552</strain>
    </source>
</reference>
<dbReference type="Proteomes" id="UP001335665">
    <property type="component" value="Unassembled WGS sequence"/>
</dbReference>
<comment type="catalytic activity">
    <reaction evidence="7">
        <text>Preferential cleavage: (Ac)2-L-Lys-D-Ala-|-D-Ala. Also transpeptidation of peptidyl-alanyl moieties that are N-acyl substituents of D-alanine.</text>
        <dbReference type="EC" id="3.4.16.4"/>
    </reaction>
</comment>
<dbReference type="RefSeq" id="WP_331192763.1">
    <property type="nucleotide sequence ID" value="NZ_JAQSEN010000010.1"/>
</dbReference>
<dbReference type="PANTHER" id="PTHR32282:SF29">
    <property type="entry name" value="PENICILLIN-BINDING PROTEIN 1A"/>
    <property type="match status" value="1"/>
</dbReference>
<keyword evidence="2" id="KW-0645">Protease</keyword>
<protein>
    <submittedName>
        <fullName evidence="13">PBP1A family penicillin-binding protein</fullName>
    </submittedName>
</protein>
<evidence type="ECO:0000256" key="1">
    <source>
        <dbReference type="ARBA" id="ARBA00022645"/>
    </source>
</evidence>
<evidence type="ECO:0000256" key="9">
    <source>
        <dbReference type="SAM" id="MobiDB-lite"/>
    </source>
</evidence>
<evidence type="ECO:0000259" key="11">
    <source>
        <dbReference type="Pfam" id="PF00905"/>
    </source>
</evidence>
<feature type="transmembrane region" description="Helical" evidence="10">
    <location>
        <begin position="35"/>
        <end position="58"/>
    </location>
</feature>
<sequence length="762" mass="82870">MTSNDQPRRSDRHRPDYDDYDYDDEPRRGGLAKRVLLWALGIIVLLFVAGTALFFYYASSAPRISRSELTGQSTTTIYDDQNRIISRLGAQKREVAKSDQVPDNLKHAVVAIEDRRFYKHHGVDPIRIVGAATANIFGRSAGMQGGSTLTQQLVKLSVFSTAASDRTFKRKAQEAWLAINVERHFSKNQILDFYINKVYMGNGVYGMQTAAQYYYGKDLDELDLPQLALLAGMPQSPSYYNPLADNTRYATQRRNEVLDAMVRSKYISQSQANQAASESITDGLDPDHGNTSNNGTGVKEKVIDAYVKQVLADLEARGYNPYSDGLKVHTNLDLDAQQHLYDAANNTVSFQGNNMQTGVAVTDPHNGQIVAMLGGRHTGNVIYGLNRAVQTNRSSGSTAKPLMDYGPAIEYLQWPTFKRVQDTKFVYPGTNKVLRDFDNKYKGSMTMRAALVQSRNVPAIRTLQEVGIKRATDFVNGLGISQKDPYTLQSGIALYISPLQVSAAYAAFANGGTYYKPYYISSITTQDGNIKQINPQGKRAMNRATAYMITDMLKGVFNASDQGSASAAKLDGVNQAGKTGTTNYPSGSGHSGAMDSWMAGYTKNYSIAVWTGYDHPMQSPGLSDSGTQSAILLYKDLMSYLDSQNHASNWAMPDTVEAVRVNGKRQLVIKDSKWALEYAADDSDDDSGQDNDHSSSSLSSSSSHSESSSSESNSESGRHNGESSSSSASSSSSSAASSSSASAASTPSTAPTNNAQPANNGQ</sequence>
<evidence type="ECO:0000256" key="6">
    <source>
        <dbReference type="ARBA" id="ARBA00023268"/>
    </source>
</evidence>
<feature type="compositionally biased region" description="Low complexity" evidence="9">
    <location>
        <begin position="694"/>
        <end position="715"/>
    </location>
</feature>
<dbReference type="InterPro" id="IPR036950">
    <property type="entry name" value="PBP_transglycosylase"/>
</dbReference>
<dbReference type="InterPro" id="IPR001264">
    <property type="entry name" value="Glyco_trans_51"/>
</dbReference>
<organism evidence="13 14">
    <name type="scientific">Limosilactobacillus pontis</name>
    <dbReference type="NCBI Taxonomy" id="35787"/>
    <lineage>
        <taxon>Bacteria</taxon>
        <taxon>Bacillati</taxon>
        <taxon>Bacillota</taxon>
        <taxon>Bacilli</taxon>
        <taxon>Lactobacillales</taxon>
        <taxon>Lactobacillaceae</taxon>
        <taxon>Limosilactobacillus</taxon>
    </lineage>
</organism>
<gene>
    <name evidence="13" type="ORF">PS396_05940</name>
</gene>
<evidence type="ECO:0000256" key="10">
    <source>
        <dbReference type="SAM" id="Phobius"/>
    </source>
</evidence>
<dbReference type="SUPFAM" id="SSF56601">
    <property type="entry name" value="beta-lactamase/transpeptidase-like"/>
    <property type="match status" value="1"/>
</dbReference>
<proteinExistence type="predicted"/>
<feature type="domain" description="Penicillin-binding protein transpeptidase" evidence="11">
    <location>
        <begin position="359"/>
        <end position="630"/>
    </location>
</feature>
<dbReference type="EMBL" id="JAQSFA010000012">
    <property type="protein sequence ID" value="MEE6701336.1"/>
    <property type="molecule type" value="Genomic_DNA"/>
</dbReference>
<evidence type="ECO:0000259" key="12">
    <source>
        <dbReference type="Pfam" id="PF00912"/>
    </source>
</evidence>
<comment type="catalytic activity">
    <reaction evidence="8">
        <text>[GlcNAc-(1-&gt;4)-Mur2Ac(oyl-L-Ala-gamma-D-Glu-L-Lys-D-Ala-D-Ala)](n)-di-trans,octa-cis-undecaprenyl diphosphate + beta-D-GlcNAc-(1-&gt;4)-Mur2Ac(oyl-L-Ala-gamma-D-Glu-L-Lys-D-Ala-D-Ala)-di-trans,octa-cis-undecaprenyl diphosphate = [GlcNAc-(1-&gt;4)-Mur2Ac(oyl-L-Ala-gamma-D-Glu-L-Lys-D-Ala-D-Ala)](n+1)-di-trans,octa-cis-undecaprenyl diphosphate + di-trans,octa-cis-undecaprenyl diphosphate + H(+)</text>
        <dbReference type="Rhea" id="RHEA:23708"/>
        <dbReference type="Rhea" id="RHEA-COMP:9602"/>
        <dbReference type="Rhea" id="RHEA-COMP:9603"/>
        <dbReference type="ChEBI" id="CHEBI:15378"/>
        <dbReference type="ChEBI" id="CHEBI:58405"/>
        <dbReference type="ChEBI" id="CHEBI:60033"/>
        <dbReference type="ChEBI" id="CHEBI:78435"/>
        <dbReference type="EC" id="2.4.99.28"/>
    </reaction>
</comment>
<keyword evidence="4" id="KW-0808">Transferase</keyword>
<keyword evidence="3" id="KW-0328">Glycosyltransferase</keyword>
<evidence type="ECO:0000256" key="5">
    <source>
        <dbReference type="ARBA" id="ARBA00022801"/>
    </source>
</evidence>
<evidence type="ECO:0000313" key="13">
    <source>
        <dbReference type="EMBL" id="MEE6701336.1"/>
    </source>
</evidence>
<keyword evidence="10" id="KW-1133">Transmembrane helix</keyword>
<dbReference type="Pfam" id="PF00912">
    <property type="entry name" value="Transgly"/>
    <property type="match status" value="1"/>
</dbReference>
<keyword evidence="10" id="KW-0472">Membrane</keyword>
<dbReference type="Gene3D" id="1.10.3810.10">
    <property type="entry name" value="Biosynthetic peptidoglycan transglycosylase-like"/>
    <property type="match status" value="1"/>
</dbReference>
<dbReference type="SUPFAM" id="SSF53955">
    <property type="entry name" value="Lysozyme-like"/>
    <property type="match status" value="1"/>
</dbReference>
<dbReference type="InterPro" id="IPR012338">
    <property type="entry name" value="Beta-lactam/transpept-like"/>
</dbReference>
<feature type="compositionally biased region" description="Low complexity" evidence="9">
    <location>
        <begin position="722"/>
        <end position="762"/>
    </location>
</feature>
<dbReference type="Pfam" id="PF00905">
    <property type="entry name" value="Transpeptidase"/>
    <property type="match status" value="1"/>
</dbReference>
<feature type="region of interest" description="Disordered" evidence="9">
    <location>
        <begin position="680"/>
        <end position="762"/>
    </location>
</feature>
<keyword evidence="10" id="KW-0812">Transmembrane</keyword>
<feature type="region of interest" description="Disordered" evidence="9">
    <location>
        <begin position="1"/>
        <end position="23"/>
    </location>
</feature>
<feature type="domain" description="Glycosyl transferase family 51" evidence="12">
    <location>
        <begin position="83"/>
        <end position="261"/>
    </location>
</feature>
<feature type="compositionally biased region" description="Acidic residues" evidence="9">
    <location>
        <begin position="680"/>
        <end position="689"/>
    </location>
</feature>
<evidence type="ECO:0000256" key="4">
    <source>
        <dbReference type="ARBA" id="ARBA00022679"/>
    </source>
</evidence>
<dbReference type="InterPro" id="IPR050396">
    <property type="entry name" value="Glycosyltr_51/Transpeptidase"/>
</dbReference>
<evidence type="ECO:0000256" key="8">
    <source>
        <dbReference type="ARBA" id="ARBA00049902"/>
    </source>
</evidence>
<dbReference type="NCBIfam" id="TIGR02074">
    <property type="entry name" value="PBP_1a_fam"/>
    <property type="match status" value="1"/>
</dbReference>